<name>A0A3A1UMY7_9BACL</name>
<dbReference type="Gene3D" id="1.10.1740.10">
    <property type="match status" value="1"/>
</dbReference>
<evidence type="ECO:0000313" key="7">
    <source>
        <dbReference type="EMBL" id="RIX49245.1"/>
    </source>
</evidence>
<dbReference type="EMBL" id="QXQA01000019">
    <property type="protein sequence ID" value="RIX49245.1"/>
    <property type="molecule type" value="Genomic_DNA"/>
</dbReference>
<evidence type="ECO:0000256" key="4">
    <source>
        <dbReference type="ARBA" id="ARBA00023163"/>
    </source>
</evidence>
<dbReference type="InterPro" id="IPR013249">
    <property type="entry name" value="RNA_pol_sigma70_r4_t2"/>
</dbReference>
<dbReference type="OrthoDB" id="9782703at2"/>
<dbReference type="NCBIfam" id="TIGR02937">
    <property type="entry name" value="sigma70-ECF"/>
    <property type="match status" value="1"/>
</dbReference>
<reference evidence="7 8" key="1">
    <citation type="submission" date="2018-09" db="EMBL/GenBank/DDBJ databases">
        <title>Paenibacillus aracenensis nov. sp. isolated from a cave in southern Spain.</title>
        <authorList>
            <person name="Jurado V."/>
            <person name="Gutierrez-Patricio S."/>
            <person name="Gonzalez-Pimentel J.L."/>
            <person name="Miller A.Z."/>
            <person name="Laiz L."/>
            <person name="Saiz-Jimenez C."/>
        </authorList>
    </citation>
    <scope>NUCLEOTIDE SEQUENCE [LARGE SCALE GENOMIC DNA]</scope>
    <source>
        <strain evidence="7 8">DSM 22867</strain>
    </source>
</reference>
<dbReference type="PANTHER" id="PTHR43133:SF60">
    <property type="entry name" value="RNA POLYMERASE SIGMA FACTOR SIGV"/>
    <property type="match status" value="1"/>
</dbReference>
<gene>
    <name evidence="7" type="ORF">D3P08_23190</name>
</gene>
<dbReference type="InterPro" id="IPR039425">
    <property type="entry name" value="RNA_pol_sigma-70-like"/>
</dbReference>
<proteinExistence type="inferred from homology"/>
<evidence type="ECO:0000256" key="3">
    <source>
        <dbReference type="ARBA" id="ARBA00023082"/>
    </source>
</evidence>
<evidence type="ECO:0000313" key="8">
    <source>
        <dbReference type="Proteomes" id="UP000266482"/>
    </source>
</evidence>
<dbReference type="SUPFAM" id="SSF88946">
    <property type="entry name" value="Sigma2 domain of RNA polymerase sigma factors"/>
    <property type="match status" value="1"/>
</dbReference>
<organism evidence="7 8">
    <name type="scientific">Paenibacillus nanensis</name>
    <dbReference type="NCBI Taxonomy" id="393251"/>
    <lineage>
        <taxon>Bacteria</taxon>
        <taxon>Bacillati</taxon>
        <taxon>Bacillota</taxon>
        <taxon>Bacilli</taxon>
        <taxon>Bacillales</taxon>
        <taxon>Paenibacillaceae</taxon>
        <taxon>Paenibacillus</taxon>
    </lineage>
</organism>
<evidence type="ECO:0000259" key="6">
    <source>
        <dbReference type="Pfam" id="PF08281"/>
    </source>
</evidence>
<evidence type="ECO:0000259" key="5">
    <source>
        <dbReference type="Pfam" id="PF04542"/>
    </source>
</evidence>
<evidence type="ECO:0000256" key="2">
    <source>
        <dbReference type="ARBA" id="ARBA00023015"/>
    </source>
</evidence>
<dbReference type="CDD" id="cd06171">
    <property type="entry name" value="Sigma70_r4"/>
    <property type="match status" value="1"/>
</dbReference>
<dbReference type="SUPFAM" id="SSF88659">
    <property type="entry name" value="Sigma3 and sigma4 domains of RNA polymerase sigma factors"/>
    <property type="match status" value="1"/>
</dbReference>
<dbReference type="InterPro" id="IPR013324">
    <property type="entry name" value="RNA_pol_sigma_r3/r4-like"/>
</dbReference>
<dbReference type="InterPro" id="IPR007627">
    <property type="entry name" value="RNA_pol_sigma70_r2"/>
</dbReference>
<dbReference type="Gene3D" id="1.10.10.10">
    <property type="entry name" value="Winged helix-like DNA-binding domain superfamily/Winged helix DNA-binding domain"/>
    <property type="match status" value="1"/>
</dbReference>
<dbReference type="InterPro" id="IPR013325">
    <property type="entry name" value="RNA_pol_sigma_r2"/>
</dbReference>
<protein>
    <submittedName>
        <fullName evidence="7">RNA polymerase sigma factor</fullName>
    </submittedName>
</protein>
<dbReference type="GO" id="GO:0016987">
    <property type="term" value="F:sigma factor activity"/>
    <property type="evidence" value="ECO:0007669"/>
    <property type="project" value="UniProtKB-KW"/>
</dbReference>
<keyword evidence="8" id="KW-1185">Reference proteome</keyword>
<feature type="domain" description="RNA polymerase sigma factor 70 region 4 type 2" evidence="6">
    <location>
        <begin position="112"/>
        <end position="163"/>
    </location>
</feature>
<dbReference type="GO" id="GO:0003677">
    <property type="term" value="F:DNA binding"/>
    <property type="evidence" value="ECO:0007669"/>
    <property type="project" value="InterPro"/>
</dbReference>
<comment type="similarity">
    <text evidence="1">Belongs to the sigma-70 factor family. ECF subfamily.</text>
</comment>
<dbReference type="PANTHER" id="PTHR43133">
    <property type="entry name" value="RNA POLYMERASE ECF-TYPE SIGMA FACTO"/>
    <property type="match status" value="1"/>
</dbReference>
<dbReference type="AlphaFoldDB" id="A0A3A1UMY7"/>
<comment type="caution">
    <text evidence="7">The sequence shown here is derived from an EMBL/GenBank/DDBJ whole genome shotgun (WGS) entry which is preliminary data.</text>
</comment>
<sequence length="176" mass="20891">MKVERETISRIVQGDREAFRQLYDDYFDYAMRTAILVTKQAEWAKDAVQETFLRVYRNIWQYDSGKPFKPWFYCILLRECYRVMEREKKVIPFGEQLEKIGVEPNLPDDAVDIYDALQSLNDMYRIPLILKYLHDYSEKEIADMLELNVNTLKSRLHTGREKMKNSLGGEPYGTKA</sequence>
<keyword evidence="4" id="KW-0804">Transcription</keyword>
<accession>A0A3A1UMY7</accession>
<keyword evidence="3" id="KW-0731">Sigma factor</keyword>
<evidence type="ECO:0000256" key="1">
    <source>
        <dbReference type="ARBA" id="ARBA00010641"/>
    </source>
</evidence>
<dbReference type="GO" id="GO:0006352">
    <property type="term" value="P:DNA-templated transcription initiation"/>
    <property type="evidence" value="ECO:0007669"/>
    <property type="project" value="InterPro"/>
</dbReference>
<dbReference type="InterPro" id="IPR014284">
    <property type="entry name" value="RNA_pol_sigma-70_dom"/>
</dbReference>
<dbReference type="Pfam" id="PF08281">
    <property type="entry name" value="Sigma70_r4_2"/>
    <property type="match status" value="1"/>
</dbReference>
<feature type="domain" description="RNA polymerase sigma-70 region 2" evidence="5">
    <location>
        <begin position="22"/>
        <end position="88"/>
    </location>
</feature>
<dbReference type="Proteomes" id="UP000266482">
    <property type="component" value="Unassembled WGS sequence"/>
</dbReference>
<dbReference type="InterPro" id="IPR036388">
    <property type="entry name" value="WH-like_DNA-bd_sf"/>
</dbReference>
<keyword evidence="2" id="KW-0805">Transcription regulation</keyword>
<dbReference type="Pfam" id="PF04542">
    <property type="entry name" value="Sigma70_r2"/>
    <property type="match status" value="1"/>
</dbReference>